<evidence type="ECO:0000313" key="2">
    <source>
        <dbReference type="Proteomes" id="UP000041254"/>
    </source>
</evidence>
<dbReference type="EMBL" id="CDMY01000629">
    <property type="protein sequence ID" value="CEM27143.1"/>
    <property type="molecule type" value="Genomic_DNA"/>
</dbReference>
<dbReference type="Pfam" id="PF14269">
    <property type="entry name" value="Arylsulfotran_2"/>
    <property type="match status" value="1"/>
</dbReference>
<accession>A0A0G4GDQ7</accession>
<dbReference type="InParanoid" id="A0A0G4GDQ7"/>
<dbReference type="PANTHER" id="PTHR35340:SF5">
    <property type="entry name" value="ASST-DOMAIN-CONTAINING PROTEIN"/>
    <property type="match status" value="1"/>
</dbReference>
<protein>
    <submittedName>
        <fullName evidence="1">Uncharacterized protein</fullName>
    </submittedName>
</protein>
<dbReference type="AlphaFoldDB" id="A0A0G4GDQ7"/>
<dbReference type="STRING" id="1169540.A0A0G4GDQ7"/>
<sequence length="369" mass="42086">MNGHDFQLTKDGNGLMFTYDVHILKVDDFHLGVKGEKGVIGTAVQEITPTGEVVFEWRSWDHLPLSLWESEGRHPEIWDLLHSNAIVEAHNGHILLSMRKMSQIAKIDRDSGEVLWRLGGKGGNFRILNDTRGYFIGQHDVRDLGKPEGKQQISIFDNGVIAADGKARRGSRGAEYDLHFDSHGRPLNARLVNSYDTGILAYAKGSYRRMPNGNGVYCLGVGVKQPRVWTANPFYIEKDSSGRELVRMEWDLHVYRHFLEIYRAIKAPWIGTPAWPPTALLDDNNKAKTLRLHFSWNGATRLQRWRIVTGDSAKEPLTFVYAEVEKRQFKHWVNIQEGMEKCRYFQAIALDDEGEELSRSPVVKTTPCM</sequence>
<dbReference type="VEuPathDB" id="CryptoDB:Vbra_2685"/>
<organism evidence="1 2">
    <name type="scientific">Vitrella brassicaformis (strain CCMP3155)</name>
    <dbReference type="NCBI Taxonomy" id="1169540"/>
    <lineage>
        <taxon>Eukaryota</taxon>
        <taxon>Sar</taxon>
        <taxon>Alveolata</taxon>
        <taxon>Colpodellida</taxon>
        <taxon>Vitrellaceae</taxon>
        <taxon>Vitrella</taxon>
    </lineage>
</organism>
<evidence type="ECO:0000313" key="1">
    <source>
        <dbReference type="EMBL" id="CEM27143.1"/>
    </source>
</evidence>
<keyword evidence="2" id="KW-1185">Reference proteome</keyword>
<dbReference type="InterPro" id="IPR039535">
    <property type="entry name" value="ASST-like"/>
</dbReference>
<proteinExistence type="predicted"/>
<dbReference type="OrthoDB" id="5427350at2759"/>
<reference evidence="1 2" key="1">
    <citation type="submission" date="2014-11" db="EMBL/GenBank/DDBJ databases">
        <authorList>
            <person name="Zhu J."/>
            <person name="Qi W."/>
            <person name="Song R."/>
        </authorList>
    </citation>
    <scope>NUCLEOTIDE SEQUENCE [LARGE SCALE GENOMIC DNA]</scope>
</reference>
<gene>
    <name evidence="1" type="ORF">Vbra_2685</name>
</gene>
<name>A0A0G4GDQ7_VITBC</name>
<dbReference type="PhylomeDB" id="A0A0G4GDQ7"/>
<dbReference type="Proteomes" id="UP000041254">
    <property type="component" value="Unassembled WGS sequence"/>
</dbReference>
<dbReference type="InterPro" id="IPR053143">
    <property type="entry name" value="Arylsulfate_ST"/>
</dbReference>
<dbReference type="PANTHER" id="PTHR35340">
    <property type="entry name" value="PQQ ENZYME REPEAT PROTEIN-RELATED"/>
    <property type="match status" value="1"/>
</dbReference>